<dbReference type="PANTHER" id="PTHR43142:SF1">
    <property type="entry name" value="CARBOXYLIC ESTER HYDROLASE"/>
    <property type="match status" value="1"/>
</dbReference>
<dbReference type="Gene3D" id="3.40.50.1820">
    <property type="entry name" value="alpha/beta hydrolase"/>
    <property type="match status" value="1"/>
</dbReference>
<feature type="domain" description="Carboxylesterase type B" evidence="4">
    <location>
        <begin position="60"/>
        <end position="191"/>
    </location>
</feature>
<organism evidence="5 6">
    <name type="scientific">Corynebacterium mycetoides</name>
    <dbReference type="NCBI Taxonomy" id="38302"/>
    <lineage>
        <taxon>Bacteria</taxon>
        <taxon>Bacillati</taxon>
        <taxon>Actinomycetota</taxon>
        <taxon>Actinomycetes</taxon>
        <taxon>Mycobacteriales</taxon>
        <taxon>Corynebacteriaceae</taxon>
        <taxon>Corynebacterium</taxon>
    </lineage>
</organism>
<evidence type="ECO:0000313" key="6">
    <source>
        <dbReference type="Proteomes" id="UP000199350"/>
    </source>
</evidence>
<dbReference type="AlphaFoldDB" id="A0A1G9NNC1"/>
<evidence type="ECO:0000259" key="4">
    <source>
        <dbReference type="Pfam" id="PF00135"/>
    </source>
</evidence>
<evidence type="ECO:0000256" key="2">
    <source>
        <dbReference type="ARBA" id="ARBA00022801"/>
    </source>
</evidence>
<dbReference type="PROSITE" id="PS00122">
    <property type="entry name" value="CARBOXYLESTERASE_B_1"/>
    <property type="match status" value="1"/>
</dbReference>
<dbReference type="Pfam" id="PF00135">
    <property type="entry name" value="COesterase"/>
    <property type="match status" value="1"/>
</dbReference>
<dbReference type="RefSeq" id="WP_092149758.1">
    <property type="nucleotide sequence ID" value="NZ_LT629700.1"/>
</dbReference>
<evidence type="ECO:0000256" key="3">
    <source>
        <dbReference type="RuleBase" id="RU361235"/>
    </source>
</evidence>
<dbReference type="SUPFAM" id="SSF53474">
    <property type="entry name" value="alpha/beta-Hydrolases"/>
    <property type="match status" value="1"/>
</dbReference>
<dbReference type="OrthoDB" id="3199405at2"/>
<dbReference type="STRING" id="38302.SAMN04488535_1082"/>
<protein>
    <recommendedName>
        <fullName evidence="3">Carboxylic ester hydrolase</fullName>
        <ecNumber evidence="3">3.1.1.-</ecNumber>
    </recommendedName>
</protein>
<accession>A0A1G9NNC1</accession>
<dbReference type="InterPro" id="IPR029058">
    <property type="entry name" value="AB_hydrolase_fold"/>
</dbReference>
<dbReference type="InterPro" id="IPR019826">
    <property type="entry name" value="Carboxylesterase_B_AS"/>
</dbReference>
<reference evidence="6" key="1">
    <citation type="submission" date="2016-10" db="EMBL/GenBank/DDBJ databases">
        <authorList>
            <person name="Varghese N."/>
            <person name="Submissions S."/>
        </authorList>
    </citation>
    <scope>NUCLEOTIDE SEQUENCE [LARGE SCALE GENOMIC DNA]</scope>
    <source>
        <strain evidence="6">DSM 20632</strain>
    </source>
</reference>
<name>A0A1G9NNC1_9CORY</name>
<sequence length="423" mass="45935">MATAEVTCPAGTVIGIDDGAVRHFHSIEYSRITAPFDDATPAETGMLIDATVARPEKTALSITTPSGATDADDLPVMVWIHGGRFEEGSHADPNTGAEAFAAQGVVQVRLGYRTTLAGLVQFPDDEPSHFRAAHDCQLALEWVQRNIEAFGGDPTNITLVGQSAGAALVLWLARRDHYRGGFRRAVAMSPAFPRKVYRLRRSSLRASLSMPLTRGTLNDADPERLERGYRRFRTRHITDLALGPGPLEPAELADVDLVVTSTHDEFYRTGAPADSAGIGPAWVRVAGRFMDLLPGRAGAYIEACREIDPEHVLGRLFSDSLVRRFVDRVCEDAPGRVWQAEFVSHEGAAGSVPHSGDLPSLFAQAPHAAGEGLNGWMVRYCTDGEPGWPTYSPGRVALRTDVNCARPQLVEDPLGYLRGAFKR</sequence>
<keyword evidence="2 3" id="KW-0378">Hydrolase</keyword>
<comment type="similarity">
    <text evidence="1 3">Belongs to the type-B carboxylesterase/lipase family.</text>
</comment>
<proteinExistence type="inferred from homology"/>
<evidence type="ECO:0000256" key="1">
    <source>
        <dbReference type="ARBA" id="ARBA00005964"/>
    </source>
</evidence>
<dbReference type="GO" id="GO:0016787">
    <property type="term" value="F:hydrolase activity"/>
    <property type="evidence" value="ECO:0007669"/>
    <property type="project" value="UniProtKB-KW"/>
</dbReference>
<gene>
    <name evidence="5" type="ORF">SAMN04488535_1082</name>
</gene>
<dbReference type="EC" id="3.1.1.-" evidence="3"/>
<dbReference type="InterPro" id="IPR002018">
    <property type="entry name" value="CarbesteraseB"/>
</dbReference>
<evidence type="ECO:0000313" key="5">
    <source>
        <dbReference type="EMBL" id="SDL87505.1"/>
    </source>
</evidence>
<dbReference type="Proteomes" id="UP000199350">
    <property type="component" value="Chromosome I"/>
</dbReference>
<dbReference type="PANTHER" id="PTHR43142">
    <property type="entry name" value="CARBOXYLIC ESTER HYDROLASE"/>
    <property type="match status" value="1"/>
</dbReference>
<keyword evidence="6" id="KW-1185">Reference proteome</keyword>
<dbReference type="EMBL" id="LT629700">
    <property type="protein sequence ID" value="SDL87505.1"/>
    <property type="molecule type" value="Genomic_DNA"/>
</dbReference>